<evidence type="ECO:0000313" key="16">
    <source>
        <dbReference type="Proteomes" id="UP000176803"/>
    </source>
</evidence>
<dbReference type="GO" id="GO:0043138">
    <property type="term" value="F:3'-5' DNA helicase activity"/>
    <property type="evidence" value="ECO:0007669"/>
    <property type="project" value="UniProtKB-EC"/>
</dbReference>
<feature type="coiled-coil region" evidence="12">
    <location>
        <begin position="611"/>
        <end position="642"/>
    </location>
</feature>
<proteinExistence type="inferred from homology"/>
<evidence type="ECO:0000256" key="7">
    <source>
        <dbReference type="ARBA" id="ARBA00023235"/>
    </source>
</evidence>
<keyword evidence="3 11" id="KW-0378">Hydrolase</keyword>
<dbReference type="InterPro" id="IPR014017">
    <property type="entry name" value="DNA_helicase_UvrD-like_C"/>
</dbReference>
<reference evidence="15 16" key="1">
    <citation type="journal article" date="2016" name="Nat. Commun.">
        <title>Thousands of microbial genomes shed light on interconnected biogeochemical processes in an aquifer system.</title>
        <authorList>
            <person name="Anantharaman K."/>
            <person name="Brown C.T."/>
            <person name="Hug L.A."/>
            <person name="Sharon I."/>
            <person name="Castelle C.J."/>
            <person name="Probst A.J."/>
            <person name="Thomas B.C."/>
            <person name="Singh A."/>
            <person name="Wilkins M.J."/>
            <person name="Karaoz U."/>
            <person name="Brodie E.L."/>
            <person name="Williams K.H."/>
            <person name="Hubbard S.S."/>
            <person name="Banfield J.F."/>
        </authorList>
    </citation>
    <scope>NUCLEOTIDE SEQUENCE [LARGE SCALE GENOMIC DNA]</scope>
</reference>
<comment type="caution">
    <text evidence="15">The sequence shown here is derived from an EMBL/GenBank/DDBJ whole genome shotgun (WGS) entry which is preliminary data.</text>
</comment>
<accession>A0A1F7I245</accession>
<feature type="domain" description="UvrD-like helicase C-terminal" evidence="14">
    <location>
        <begin position="263"/>
        <end position="545"/>
    </location>
</feature>
<dbReference type="PROSITE" id="PS51217">
    <property type="entry name" value="UVRD_HELICASE_CTER"/>
    <property type="match status" value="1"/>
</dbReference>
<dbReference type="Gene3D" id="1.10.486.10">
    <property type="entry name" value="PCRA, domain 4"/>
    <property type="match status" value="1"/>
</dbReference>
<comment type="similarity">
    <text evidence="1">Belongs to the helicase family. UvrD subfamily.</text>
</comment>
<dbReference type="InterPro" id="IPR027417">
    <property type="entry name" value="P-loop_NTPase"/>
</dbReference>
<dbReference type="Gene3D" id="1.10.10.160">
    <property type="match status" value="1"/>
</dbReference>
<dbReference type="GO" id="GO:0003677">
    <property type="term" value="F:DNA binding"/>
    <property type="evidence" value="ECO:0007669"/>
    <property type="project" value="UniProtKB-KW"/>
</dbReference>
<evidence type="ECO:0000256" key="6">
    <source>
        <dbReference type="ARBA" id="ARBA00023125"/>
    </source>
</evidence>
<dbReference type="AlphaFoldDB" id="A0A1F7I245"/>
<keyword evidence="5 11" id="KW-0067">ATP-binding</keyword>
<keyword evidence="4 11" id="KW-0347">Helicase</keyword>
<evidence type="ECO:0000259" key="14">
    <source>
        <dbReference type="PROSITE" id="PS51217"/>
    </source>
</evidence>
<dbReference type="SUPFAM" id="SSF52540">
    <property type="entry name" value="P-loop containing nucleoside triphosphate hydrolases"/>
    <property type="match status" value="1"/>
</dbReference>
<evidence type="ECO:0000256" key="5">
    <source>
        <dbReference type="ARBA" id="ARBA00022840"/>
    </source>
</evidence>
<keyword evidence="7" id="KW-0413">Isomerase</keyword>
<dbReference type="InterPro" id="IPR013986">
    <property type="entry name" value="DExx_box_DNA_helicase_dom_sf"/>
</dbReference>
<dbReference type="InterPro" id="IPR000212">
    <property type="entry name" value="DNA_helicase_UvrD/REP"/>
</dbReference>
<evidence type="ECO:0000256" key="8">
    <source>
        <dbReference type="ARBA" id="ARBA00034617"/>
    </source>
</evidence>
<comment type="catalytic activity">
    <reaction evidence="10">
        <text>ATP + H2O = ADP + phosphate + H(+)</text>
        <dbReference type="Rhea" id="RHEA:13065"/>
        <dbReference type="ChEBI" id="CHEBI:15377"/>
        <dbReference type="ChEBI" id="CHEBI:15378"/>
        <dbReference type="ChEBI" id="CHEBI:30616"/>
        <dbReference type="ChEBI" id="CHEBI:43474"/>
        <dbReference type="ChEBI" id="CHEBI:456216"/>
        <dbReference type="EC" id="5.6.2.4"/>
    </reaction>
</comment>
<name>A0A1F7I245_9BACT</name>
<evidence type="ECO:0000256" key="12">
    <source>
        <dbReference type="SAM" id="Coils"/>
    </source>
</evidence>
<dbReference type="InterPro" id="IPR014016">
    <property type="entry name" value="UvrD-like_ATP-bd"/>
</dbReference>
<evidence type="ECO:0000256" key="3">
    <source>
        <dbReference type="ARBA" id="ARBA00022801"/>
    </source>
</evidence>
<organism evidence="15 16">
    <name type="scientific">Candidatus Roizmanbacteria bacterium RIFCSPHIGHO2_12_FULL_41_11</name>
    <dbReference type="NCBI Taxonomy" id="1802052"/>
    <lineage>
        <taxon>Bacteria</taxon>
        <taxon>Candidatus Roizmaniibacteriota</taxon>
    </lineage>
</organism>
<evidence type="ECO:0000256" key="11">
    <source>
        <dbReference type="PROSITE-ProRule" id="PRU00560"/>
    </source>
</evidence>
<dbReference type="PANTHER" id="PTHR11070:SF2">
    <property type="entry name" value="ATP-DEPENDENT DNA HELICASE SRS2"/>
    <property type="match status" value="1"/>
</dbReference>
<gene>
    <name evidence="15" type="ORF">A3F03_01025</name>
</gene>
<evidence type="ECO:0000313" key="15">
    <source>
        <dbReference type="EMBL" id="OGK37449.1"/>
    </source>
</evidence>
<keyword evidence="2 11" id="KW-0547">Nucleotide-binding</keyword>
<keyword evidence="12" id="KW-0175">Coiled coil</keyword>
<feature type="binding site" evidence="11">
    <location>
        <begin position="29"/>
        <end position="36"/>
    </location>
    <ligand>
        <name>ATP</name>
        <dbReference type="ChEBI" id="CHEBI:30616"/>
    </ligand>
</feature>
<evidence type="ECO:0000259" key="13">
    <source>
        <dbReference type="PROSITE" id="PS51198"/>
    </source>
</evidence>
<dbReference type="EMBL" id="MGAC01000041">
    <property type="protein sequence ID" value="OGK37449.1"/>
    <property type="molecule type" value="Genomic_DNA"/>
</dbReference>
<evidence type="ECO:0000256" key="2">
    <source>
        <dbReference type="ARBA" id="ARBA00022741"/>
    </source>
</evidence>
<sequence length="642" mass="73239">MGNVNLLSSLNSQQQLAVKSEASPLVIIAGPGTGKTKTLISRIVYLIENKGTRPENILALTFTKKAASEMQERLNNPQNNSPTITTFHALGYDFLTSMGQELSIINKQEQQEVLTELLQTKFPLFKNIRLGELSLLISRFKNKVDQESADQSLAHLVAAYDELLTSRCLSDYDDLLIKTYRLITKNTRLKTTLQDRYQHILIDEFQDTNHLQYALIKNLLTPNNHLFMIGDPRQSIYAFRGTSDKMFDQVKKDFPDFQEVTLTTNYRSCRQIIDSSAQLFPGSPKLHASRSTTGKVQLIYTPHAFSEADWIIKTINAKIGGTDLIQAGNIQNNQGNCQFSDFAVIYRTHSLSKPLEEKFSQSGIPYQLVGDSSPYEQPEIQLLINVLKYLQNPADQYLKAVLSSPLFQLSSKTLWAVRVIQTDTDYPLEQALKTAVTQKNIAQKERKKISQFQQYLQKLTQQNLPSKASQIVAQLTKIFQLAIRYQNKPSVLQNIQQFRNTLVQFDGIPHSLAQAVSYLTYLEKHEFYDPAASKVTLLTMHASKGLEFRYVFICGFEEGIIPLENKTIAMEEEKRLLYVAMTRAKDELYLLATRKRNGQLSAVSRFKQNLLTDLEETNDEAIARIEKKQQKWQEKKNQLTLL</sequence>
<dbReference type="EC" id="5.6.2.4" evidence="9"/>
<keyword evidence="6" id="KW-0238">DNA-binding</keyword>
<evidence type="ECO:0000256" key="9">
    <source>
        <dbReference type="ARBA" id="ARBA00034808"/>
    </source>
</evidence>
<dbReference type="PROSITE" id="PS51198">
    <property type="entry name" value="UVRD_HELICASE_ATP_BIND"/>
    <property type="match status" value="1"/>
</dbReference>
<protein>
    <recommendedName>
        <fullName evidence="9">DNA 3'-5' helicase</fullName>
        <ecNumber evidence="9">5.6.2.4</ecNumber>
    </recommendedName>
</protein>
<dbReference type="PANTHER" id="PTHR11070">
    <property type="entry name" value="UVRD / RECB / PCRA DNA HELICASE FAMILY MEMBER"/>
    <property type="match status" value="1"/>
</dbReference>
<dbReference type="Proteomes" id="UP000176803">
    <property type="component" value="Unassembled WGS sequence"/>
</dbReference>
<dbReference type="Pfam" id="PF13361">
    <property type="entry name" value="UvrD_C"/>
    <property type="match status" value="1"/>
</dbReference>
<feature type="domain" description="UvrD-like helicase ATP-binding" evidence="13">
    <location>
        <begin position="8"/>
        <end position="269"/>
    </location>
</feature>
<dbReference type="CDD" id="cd17932">
    <property type="entry name" value="DEXQc_UvrD"/>
    <property type="match status" value="1"/>
</dbReference>
<evidence type="ECO:0000256" key="4">
    <source>
        <dbReference type="ARBA" id="ARBA00022806"/>
    </source>
</evidence>
<dbReference type="GO" id="GO:0016887">
    <property type="term" value="F:ATP hydrolysis activity"/>
    <property type="evidence" value="ECO:0007669"/>
    <property type="project" value="RHEA"/>
</dbReference>
<dbReference type="GO" id="GO:0005524">
    <property type="term" value="F:ATP binding"/>
    <property type="evidence" value="ECO:0007669"/>
    <property type="project" value="UniProtKB-UniRule"/>
</dbReference>
<comment type="catalytic activity">
    <reaction evidence="8">
        <text>Couples ATP hydrolysis with the unwinding of duplex DNA by translocating in the 3'-5' direction.</text>
        <dbReference type="EC" id="5.6.2.4"/>
    </reaction>
</comment>
<evidence type="ECO:0000256" key="1">
    <source>
        <dbReference type="ARBA" id="ARBA00009922"/>
    </source>
</evidence>
<dbReference type="Gene3D" id="3.40.50.300">
    <property type="entry name" value="P-loop containing nucleotide triphosphate hydrolases"/>
    <property type="match status" value="2"/>
</dbReference>
<evidence type="ECO:0000256" key="10">
    <source>
        <dbReference type="ARBA" id="ARBA00048988"/>
    </source>
</evidence>
<dbReference type="GO" id="GO:0000725">
    <property type="term" value="P:recombinational repair"/>
    <property type="evidence" value="ECO:0007669"/>
    <property type="project" value="TreeGrafter"/>
</dbReference>
<dbReference type="Pfam" id="PF00580">
    <property type="entry name" value="UvrD-helicase"/>
    <property type="match status" value="1"/>
</dbReference>